<dbReference type="Gene3D" id="2.40.30.170">
    <property type="match status" value="1"/>
</dbReference>
<dbReference type="PANTHER" id="PTHR32347">
    <property type="entry name" value="EFFLUX SYSTEM COMPONENT YKNX-RELATED"/>
    <property type="match status" value="1"/>
</dbReference>
<dbReference type="Pfam" id="PF25881">
    <property type="entry name" value="HH_YBHG"/>
    <property type="match status" value="1"/>
</dbReference>
<evidence type="ECO:0000313" key="6">
    <source>
        <dbReference type="EMBL" id="WMW66258.1"/>
    </source>
</evidence>
<dbReference type="PANTHER" id="PTHR32347:SF27">
    <property type="entry name" value="RND EFFLUX PUMP MEMBRANE FUSION PROTEIN BARREL-SANDWICH DOMAIN-CONTAINING PROTEIN"/>
    <property type="match status" value="1"/>
</dbReference>
<dbReference type="Gene3D" id="2.40.50.100">
    <property type="match status" value="1"/>
</dbReference>
<feature type="signal peptide" evidence="4">
    <location>
        <begin position="1"/>
        <end position="19"/>
    </location>
</feature>
<organism evidence="6 7">
    <name type="scientific">Nitratidesulfovibrio liaohensis</name>
    <dbReference type="NCBI Taxonomy" id="2604158"/>
    <lineage>
        <taxon>Bacteria</taxon>
        <taxon>Pseudomonadati</taxon>
        <taxon>Thermodesulfobacteriota</taxon>
        <taxon>Desulfovibrionia</taxon>
        <taxon>Desulfovibrionales</taxon>
        <taxon>Desulfovibrionaceae</taxon>
        <taxon>Nitratidesulfovibrio</taxon>
    </lineage>
</organism>
<comment type="subcellular location">
    <subcellularLocation>
        <location evidence="1">Cell envelope</location>
    </subcellularLocation>
</comment>
<feature type="coiled-coil region" evidence="3">
    <location>
        <begin position="89"/>
        <end position="121"/>
    </location>
</feature>
<evidence type="ECO:0000256" key="1">
    <source>
        <dbReference type="ARBA" id="ARBA00004196"/>
    </source>
</evidence>
<keyword evidence="4" id="KW-0732">Signal</keyword>
<dbReference type="InterPro" id="IPR050465">
    <property type="entry name" value="UPF0194_transport"/>
</dbReference>
<dbReference type="Proteomes" id="UP001180616">
    <property type="component" value="Chromosome"/>
</dbReference>
<protein>
    <submittedName>
        <fullName evidence="6">Efflux RND transporter periplasmic adaptor subunit</fullName>
    </submittedName>
</protein>
<dbReference type="SUPFAM" id="SSF111369">
    <property type="entry name" value="HlyD-like secretion proteins"/>
    <property type="match status" value="2"/>
</dbReference>
<accession>A0ABY9R5E6</accession>
<dbReference type="Gene3D" id="1.10.287.470">
    <property type="entry name" value="Helix hairpin bin"/>
    <property type="match status" value="1"/>
</dbReference>
<keyword evidence="7" id="KW-1185">Reference proteome</keyword>
<reference evidence="6" key="1">
    <citation type="submission" date="2023-09" db="EMBL/GenBank/DDBJ databases">
        <authorList>
            <consortium name="CW5 consortium"/>
            <person name="Lu C.-W."/>
        </authorList>
    </citation>
    <scope>NUCLEOTIDE SEQUENCE</scope>
    <source>
        <strain evidence="6">KPS</strain>
    </source>
</reference>
<dbReference type="InterPro" id="IPR059052">
    <property type="entry name" value="HH_YbhG-like"/>
</dbReference>
<feature type="domain" description="YbhG-like alpha-helical hairpin" evidence="5">
    <location>
        <begin position="100"/>
        <end position="219"/>
    </location>
</feature>
<name>A0ABY9R5E6_9BACT</name>
<dbReference type="RefSeq" id="WP_309542162.1">
    <property type="nucleotide sequence ID" value="NZ_CP133659.1"/>
</dbReference>
<evidence type="ECO:0000259" key="5">
    <source>
        <dbReference type="Pfam" id="PF25881"/>
    </source>
</evidence>
<sequence>MKPRLIVFAAIAGVASVLAFSRSVQPPLTGLMPRTSAAAALEERKQGWIVASGRVEPVTKELVLGFETSGVIETLHVAEGDRIEKGQLLARLRNEVELAQLDEARANALAARMELEKLTNGARPEEKGEAQAGERRALKVFEQARQEAARRQRLRSQGAISREDMERAQRDMDVAKQEYDAAWQQLKLVEDMYRREDVAKAGHQLAAAEAAVRVAESTLRRMDLRSPVAGTVLRVHGEPGEVFSLFAPSPVISVGDIAALNVRTEVDERDIGRVRVGQAAYVRADAYGKERFGGKITRVVLSLTPKTLRTGNPSEPVDRSVLEVLITLDAPGPLVSGLRVDAYIDASALPLPQ</sequence>
<evidence type="ECO:0000256" key="4">
    <source>
        <dbReference type="SAM" id="SignalP"/>
    </source>
</evidence>
<gene>
    <name evidence="6" type="ORF">KPS_000821</name>
</gene>
<dbReference type="EMBL" id="CP133659">
    <property type="protein sequence ID" value="WMW66258.1"/>
    <property type="molecule type" value="Genomic_DNA"/>
</dbReference>
<feature type="chain" id="PRO_5046527270" evidence="4">
    <location>
        <begin position="20"/>
        <end position="353"/>
    </location>
</feature>
<keyword evidence="2 3" id="KW-0175">Coiled coil</keyword>
<evidence type="ECO:0000256" key="2">
    <source>
        <dbReference type="ARBA" id="ARBA00023054"/>
    </source>
</evidence>
<proteinExistence type="predicted"/>
<evidence type="ECO:0000313" key="7">
    <source>
        <dbReference type="Proteomes" id="UP001180616"/>
    </source>
</evidence>
<evidence type="ECO:0000256" key="3">
    <source>
        <dbReference type="SAM" id="Coils"/>
    </source>
</evidence>